<sequence length="51" mass="5220">MTSILAVTATCQTIQTTCQTVSADRPGVQNLAIDQDEPGDVRKTLGGSLGG</sequence>
<evidence type="ECO:0000256" key="1">
    <source>
        <dbReference type="SAM" id="MobiDB-lite"/>
    </source>
</evidence>
<evidence type="ECO:0000313" key="3">
    <source>
        <dbReference type="EnsemblMetazoa" id="ASIC017788-PA"/>
    </source>
</evidence>
<dbReference type="Proteomes" id="UP000030765">
    <property type="component" value="Unassembled WGS sequence"/>
</dbReference>
<evidence type="ECO:0000313" key="4">
    <source>
        <dbReference type="Proteomes" id="UP000030765"/>
    </source>
</evidence>
<dbReference type="VEuPathDB" id="VectorBase:ASIC017788"/>
<feature type="region of interest" description="Disordered" evidence="1">
    <location>
        <begin position="31"/>
        <end position="51"/>
    </location>
</feature>
<evidence type="ECO:0000313" key="2">
    <source>
        <dbReference type="EMBL" id="KFB49773.1"/>
    </source>
</evidence>
<dbReference type="EMBL" id="ATLV01023878">
    <property type="status" value="NOT_ANNOTATED_CDS"/>
    <property type="molecule type" value="Genomic_DNA"/>
</dbReference>
<dbReference type="EMBL" id="KE525347">
    <property type="protein sequence ID" value="KFB49773.1"/>
    <property type="molecule type" value="Genomic_DNA"/>
</dbReference>
<keyword evidence="4" id="KW-1185">Reference proteome</keyword>
<proteinExistence type="predicted"/>
<name>A0A084WHS9_ANOSI</name>
<reference evidence="2 4" key="1">
    <citation type="journal article" date="2014" name="BMC Genomics">
        <title>Genome sequence of Anopheles sinensis provides insight into genetics basis of mosquito competence for malaria parasites.</title>
        <authorList>
            <person name="Zhou D."/>
            <person name="Zhang D."/>
            <person name="Ding G."/>
            <person name="Shi L."/>
            <person name="Hou Q."/>
            <person name="Ye Y."/>
            <person name="Xu Y."/>
            <person name="Zhou H."/>
            <person name="Xiong C."/>
            <person name="Li S."/>
            <person name="Yu J."/>
            <person name="Hong S."/>
            <person name="Yu X."/>
            <person name="Zou P."/>
            <person name="Chen C."/>
            <person name="Chang X."/>
            <person name="Wang W."/>
            <person name="Lv Y."/>
            <person name="Sun Y."/>
            <person name="Ma L."/>
            <person name="Shen B."/>
            <person name="Zhu C."/>
        </authorList>
    </citation>
    <scope>NUCLEOTIDE SEQUENCE [LARGE SCALE GENOMIC DNA]</scope>
</reference>
<accession>A0A084WHS9</accession>
<organism evidence="2">
    <name type="scientific">Anopheles sinensis</name>
    <name type="common">Mosquito</name>
    <dbReference type="NCBI Taxonomy" id="74873"/>
    <lineage>
        <taxon>Eukaryota</taxon>
        <taxon>Metazoa</taxon>
        <taxon>Ecdysozoa</taxon>
        <taxon>Arthropoda</taxon>
        <taxon>Hexapoda</taxon>
        <taxon>Insecta</taxon>
        <taxon>Pterygota</taxon>
        <taxon>Neoptera</taxon>
        <taxon>Endopterygota</taxon>
        <taxon>Diptera</taxon>
        <taxon>Nematocera</taxon>
        <taxon>Culicoidea</taxon>
        <taxon>Culicidae</taxon>
        <taxon>Anophelinae</taxon>
        <taxon>Anopheles</taxon>
    </lineage>
</organism>
<dbReference type="AlphaFoldDB" id="A0A084WHS9"/>
<dbReference type="EnsemblMetazoa" id="ASIC017788-RA">
    <property type="protein sequence ID" value="ASIC017788-PA"/>
    <property type="gene ID" value="ASIC017788"/>
</dbReference>
<protein>
    <submittedName>
        <fullName evidence="2 3">Uncharacterized protein</fullName>
    </submittedName>
</protein>
<reference evidence="3" key="2">
    <citation type="submission" date="2020-05" db="UniProtKB">
        <authorList>
            <consortium name="EnsemblMetazoa"/>
        </authorList>
    </citation>
    <scope>IDENTIFICATION</scope>
</reference>
<gene>
    <name evidence="2" type="ORF">ZHAS_00017788</name>
</gene>